<gene>
    <name evidence="1" type="ORF">P245_21515</name>
</gene>
<proteinExistence type="predicted"/>
<sequence>MPQTFTHLSHRAAARPQSAARMGLLLWLLGLPGVVALAWTTPPAWLAALASGGSDIVVGWAATAGLSVLLALSVGLGVRLGPRLGLSAPLIHAVAEGRMPWRGMRVLSLPGVAGGVIGAAWLVTLAVVWPESMSFVDPVYGLPLWPKLLYGAITEELLLRLGMLSAVMWLLWKAFGSPRQRPDWRLGWAAIALAALLSGCIPVFLGWTVVGELSAPVVLQLLVCESVYGLLAGIMFWRYGLEAAMLTHVVTYLLSHGLI</sequence>
<dbReference type="AlphaFoldDB" id="A0A096ECR1"/>
<organism evidence="1 2">
    <name type="scientific">Comamonas thiooxydans</name>
    <dbReference type="NCBI Taxonomy" id="363952"/>
    <lineage>
        <taxon>Bacteria</taxon>
        <taxon>Pseudomonadati</taxon>
        <taxon>Pseudomonadota</taxon>
        <taxon>Betaproteobacteria</taxon>
        <taxon>Burkholderiales</taxon>
        <taxon>Comamonadaceae</taxon>
        <taxon>Comamonas</taxon>
    </lineage>
</organism>
<protein>
    <submittedName>
        <fullName evidence="1">Abortive infection protein</fullName>
    </submittedName>
</protein>
<dbReference type="EMBL" id="AWTN01000116">
    <property type="protein sequence ID" value="KGG85842.1"/>
    <property type="molecule type" value="Genomic_DNA"/>
</dbReference>
<reference evidence="1 2" key="1">
    <citation type="submission" date="2013-09" db="EMBL/GenBank/DDBJ databases">
        <title>High correlation between genotypes and phenotypes of environmental bacteria Comamonas testosteroni strains.</title>
        <authorList>
            <person name="Liu L."/>
            <person name="Zhu W."/>
            <person name="Xia X."/>
            <person name="Xu B."/>
            <person name="Luo M."/>
            <person name="Wang G."/>
        </authorList>
    </citation>
    <scope>NUCLEOTIDE SEQUENCE [LARGE SCALE GENOMIC DNA]</scope>
    <source>
        <strain evidence="1 2">JL14</strain>
    </source>
</reference>
<accession>A0A096ECR1</accession>
<dbReference type="OrthoDB" id="378663at2"/>
<evidence type="ECO:0000313" key="2">
    <source>
        <dbReference type="Proteomes" id="UP000029567"/>
    </source>
</evidence>
<name>A0A096ECR1_9BURK</name>
<accession>A0A0K6HWH2</accession>
<comment type="caution">
    <text evidence="1">The sequence shown here is derived from an EMBL/GenBank/DDBJ whole genome shotgun (WGS) entry which is preliminary data.</text>
</comment>
<evidence type="ECO:0000313" key="1">
    <source>
        <dbReference type="EMBL" id="KGG85842.1"/>
    </source>
</evidence>
<dbReference type="Proteomes" id="UP000029567">
    <property type="component" value="Unassembled WGS sequence"/>
</dbReference>
<dbReference type="RefSeq" id="WP_034350846.1">
    <property type="nucleotide sequence ID" value="NZ_AWOS01000001.1"/>
</dbReference>